<dbReference type="GO" id="GO:0050104">
    <property type="term" value="F:L-gulonate 3-dehydrogenase activity"/>
    <property type="evidence" value="ECO:0007669"/>
    <property type="project" value="TreeGrafter"/>
</dbReference>
<comment type="caution">
    <text evidence="5">The sequence shown here is derived from an EMBL/GenBank/DDBJ whole genome shotgun (WGS) entry which is preliminary data.</text>
</comment>
<feature type="domain" description="3-hydroxyacyl-CoA dehydrogenase NAD binding" evidence="4">
    <location>
        <begin position="32"/>
        <end position="214"/>
    </location>
</feature>
<dbReference type="NCBIfam" id="NF004783">
    <property type="entry name" value="PRK06129.1"/>
    <property type="match status" value="1"/>
</dbReference>
<dbReference type="InterPro" id="IPR008927">
    <property type="entry name" value="6-PGluconate_DH-like_C_sf"/>
</dbReference>
<sequence>MRANGKFFLFLNGVSQFDKHWAEMATSNSKGKVAIIGSGLIGRSWSVIFSSAGFNFALYDTVASQLTNALTSIESQLHDMEIKGLMRCPGMAAEEAFKLVTSYDDLVKALDGAMYVQECTPENLDLKKKVFENLDRSITSDDVILASSTSCIVPSKFTEALKHRSQCIVAHPINPPYYVPLVEVVPAPWTDSKVTDQTVALMKQIGQSPVVTKKEVNGFVLNRLQYAVIMESWRLVEDGICTPEDIETAVTDGLGLRYALIGPFETMHLNANGIRDYCERYGENIVRVCEEEGGPRKLAGATLDKIEKAFNESIPLDQLNERRNLRDKRLAALAQHKHQEKSENGAV</sequence>
<reference evidence="6" key="1">
    <citation type="journal article" date="2017" name="bioRxiv">
        <title>Comparative analysis of the genomes of Stylophora pistillata and Acropora digitifera provides evidence for extensive differences between species of corals.</title>
        <authorList>
            <person name="Voolstra C.R."/>
            <person name="Li Y."/>
            <person name="Liew Y.J."/>
            <person name="Baumgarten S."/>
            <person name="Zoccola D."/>
            <person name="Flot J.-F."/>
            <person name="Tambutte S."/>
            <person name="Allemand D."/>
            <person name="Aranda M."/>
        </authorList>
    </citation>
    <scope>NUCLEOTIDE SEQUENCE [LARGE SCALE GENOMIC DNA]</scope>
</reference>
<organism evidence="5 6">
    <name type="scientific">Stylophora pistillata</name>
    <name type="common">Smooth cauliflower coral</name>
    <dbReference type="NCBI Taxonomy" id="50429"/>
    <lineage>
        <taxon>Eukaryota</taxon>
        <taxon>Metazoa</taxon>
        <taxon>Cnidaria</taxon>
        <taxon>Anthozoa</taxon>
        <taxon>Hexacorallia</taxon>
        <taxon>Scleractinia</taxon>
        <taxon>Astrocoeniina</taxon>
        <taxon>Pocilloporidae</taxon>
        <taxon>Stylophora</taxon>
    </lineage>
</organism>
<dbReference type="FunFam" id="3.40.50.720:FF:000356">
    <property type="entry name" value="Lambda-crystallin homolog"/>
    <property type="match status" value="1"/>
</dbReference>
<dbReference type="PANTHER" id="PTHR48075:SF1">
    <property type="entry name" value="LAMBDA-CRYSTALLIN HOMOLOG"/>
    <property type="match status" value="1"/>
</dbReference>
<dbReference type="InterPro" id="IPR036291">
    <property type="entry name" value="NAD(P)-bd_dom_sf"/>
</dbReference>
<comment type="similarity">
    <text evidence="1">Belongs to the 3-hydroxyacyl-CoA dehydrogenase family.</text>
</comment>
<dbReference type="InterPro" id="IPR006180">
    <property type="entry name" value="3-OHacyl-CoA_DH_CS"/>
</dbReference>
<dbReference type="SUPFAM" id="SSF51735">
    <property type="entry name" value="NAD(P)-binding Rossmann-fold domains"/>
    <property type="match status" value="1"/>
</dbReference>
<evidence type="ECO:0000259" key="3">
    <source>
        <dbReference type="Pfam" id="PF00725"/>
    </source>
</evidence>
<evidence type="ECO:0000259" key="4">
    <source>
        <dbReference type="Pfam" id="PF02737"/>
    </source>
</evidence>
<dbReference type="SUPFAM" id="SSF48179">
    <property type="entry name" value="6-phosphogluconate dehydrogenase C-terminal domain-like"/>
    <property type="match status" value="1"/>
</dbReference>
<dbReference type="AlphaFoldDB" id="A0A2B4SJK2"/>
<dbReference type="GO" id="GO:0070403">
    <property type="term" value="F:NAD+ binding"/>
    <property type="evidence" value="ECO:0007669"/>
    <property type="project" value="InterPro"/>
</dbReference>
<name>A0A2B4SJK2_STYPI</name>
<dbReference type="OrthoDB" id="2021159at2759"/>
<dbReference type="PROSITE" id="PS00067">
    <property type="entry name" value="3HCDH"/>
    <property type="match status" value="1"/>
</dbReference>
<gene>
    <name evidence="5" type="primary">CRYL1</name>
    <name evidence="5" type="ORF">AWC38_SpisGene6516</name>
</gene>
<dbReference type="GO" id="GO:0006631">
    <property type="term" value="P:fatty acid metabolic process"/>
    <property type="evidence" value="ECO:0007669"/>
    <property type="project" value="InterPro"/>
</dbReference>
<dbReference type="Gene3D" id="3.40.50.720">
    <property type="entry name" value="NAD(P)-binding Rossmann-like Domain"/>
    <property type="match status" value="1"/>
</dbReference>
<evidence type="ECO:0000256" key="1">
    <source>
        <dbReference type="ARBA" id="ARBA00009463"/>
    </source>
</evidence>
<dbReference type="Pfam" id="PF00725">
    <property type="entry name" value="3HCDH"/>
    <property type="match status" value="1"/>
</dbReference>
<dbReference type="InterPro" id="IPR006176">
    <property type="entry name" value="3-OHacyl-CoA_DH_NAD-bd"/>
</dbReference>
<proteinExistence type="inferred from homology"/>
<protein>
    <submittedName>
        <fullName evidence="5">Lambda-crystallin-like</fullName>
    </submittedName>
</protein>
<feature type="domain" description="3-hydroxyacyl-CoA dehydrogenase C-terminal" evidence="3">
    <location>
        <begin position="218"/>
        <end position="287"/>
    </location>
</feature>
<keyword evidence="2" id="KW-0560">Oxidoreductase</keyword>
<dbReference type="STRING" id="50429.A0A2B4SJK2"/>
<dbReference type="InterPro" id="IPR006108">
    <property type="entry name" value="3HC_DH_C"/>
</dbReference>
<dbReference type="EMBL" id="LSMT01000077">
    <property type="protein sequence ID" value="PFX28758.1"/>
    <property type="molecule type" value="Genomic_DNA"/>
</dbReference>
<evidence type="ECO:0000313" key="5">
    <source>
        <dbReference type="EMBL" id="PFX28758.1"/>
    </source>
</evidence>
<dbReference type="Gene3D" id="1.10.1040.10">
    <property type="entry name" value="N-(1-d-carboxylethyl)-l-norvaline Dehydrogenase, domain 2"/>
    <property type="match status" value="1"/>
</dbReference>
<dbReference type="Proteomes" id="UP000225706">
    <property type="component" value="Unassembled WGS sequence"/>
</dbReference>
<accession>A0A2B4SJK2</accession>
<dbReference type="InterPro" id="IPR013328">
    <property type="entry name" value="6PGD_dom2"/>
</dbReference>
<evidence type="ECO:0000256" key="2">
    <source>
        <dbReference type="ARBA" id="ARBA00023002"/>
    </source>
</evidence>
<keyword evidence="6" id="KW-1185">Reference proteome</keyword>
<evidence type="ECO:0000313" key="6">
    <source>
        <dbReference type="Proteomes" id="UP000225706"/>
    </source>
</evidence>
<dbReference type="Pfam" id="PF02737">
    <property type="entry name" value="3HCDH_N"/>
    <property type="match status" value="1"/>
</dbReference>
<dbReference type="PANTHER" id="PTHR48075">
    <property type="entry name" value="3-HYDROXYACYL-COA DEHYDROGENASE FAMILY PROTEIN"/>
    <property type="match status" value="1"/>
</dbReference>